<protein>
    <submittedName>
        <fullName evidence="2">Uncharacterized protein</fullName>
    </submittedName>
</protein>
<proteinExistence type="predicted"/>
<dbReference type="Proteomes" id="UP000297891">
    <property type="component" value="Unassembled WGS sequence"/>
</dbReference>
<evidence type="ECO:0000313" key="3">
    <source>
        <dbReference type="Proteomes" id="UP000297891"/>
    </source>
</evidence>
<evidence type="ECO:0000313" key="2">
    <source>
        <dbReference type="EMBL" id="TGK96440.1"/>
    </source>
</evidence>
<evidence type="ECO:0000256" key="1">
    <source>
        <dbReference type="SAM" id="MobiDB-lite"/>
    </source>
</evidence>
<name>A0A2M9Y495_9LEPT</name>
<sequence length="133" mass="14814">MVTFLTICGVLFTVAFFIYALSAVDNQSLNKKEKERLAKEGSLRVGDPRKVYGKEKDPNLPRLRLCPVCGTVLNKNEFLYAAISTYTNSEGKKQAQIYGCKYCYLILDSEKNTTESSGTNENGFGPPKPTDEL</sequence>
<dbReference type="OrthoDB" id="338812at2"/>
<dbReference type="RefSeq" id="WP_100789623.1">
    <property type="nucleotide sequence ID" value="NZ_NPDQ01000002.1"/>
</dbReference>
<dbReference type="AlphaFoldDB" id="A0A2M9Y495"/>
<reference evidence="2" key="1">
    <citation type="journal article" date="2019" name="PLoS Negl. Trop. Dis.">
        <title>Revisiting the worldwide diversity of Leptospira species in the environment.</title>
        <authorList>
            <person name="Vincent A.T."/>
            <person name="Schiettekatte O."/>
            <person name="Bourhy P."/>
            <person name="Veyrier F.J."/>
            <person name="Picardeau M."/>
        </authorList>
    </citation>
    <scope>NUCLEOTIDE SEQUENCE [LARGE SCALE GENOMIC DNA]</scope>
    <source>
        <strain evidence="2">201800277</strain>
    </source>
</reference>
<accession>A0A2M9Y495</accession>
<feature type="region of interest" description="Disordered" evidence="1">
    <location>
        <begin position="113"/>
        <end position="133"/>
    </location>
</feature>
<organism evidence="2 3">
    <name type="scientific">Leptospira brenneri</name>
    <dbReference type="NCBI Taxonomy" id="2023182"/>
    <lineage>
        <taxon>Bacteria</taxon>
        <taxon>Pseudomonadati</taxon>
        <taxon>Spirochaetota</taxon>
        <taxon>Spirochaetia</taxon>
        <taxon>Leptospirales</taxon>
        <taxon>Leptospiraceae</taxon>
        <taxon>Leptospira</taxon>
    </lineage>
</organism>
<gene>
    <name evidence="2" type="ORF">EHQ30_07505</name>
</gene>
<dbReference type="EMBL" id="RQFP01000001">
    <property type="protein sequence ID" value="TGK96440.1"/>
    <property type="molecule type" value="Genomic_DNA"/>
</dbReference>
<comment type="caution">
    <text evidence="2">The sequence shown here is derived from an EMBL/GenBank/DDBJ whole genome shotgun (WGS) entry which is preliminary data.</text>
</comment>
<keyword evidence="3" id="KW-1185">Reference proteome</keyword>